<feature type="region of interest" description="Disordered" evidence="5">
    <location>
        <begin position="1"/>
        <end position="21"/>
    </location>
</feature>
<feature type="binding site" evidence="4">
    <location>
        <begin position="98"/>
        <end position="99"/>
    </location>
    <ligand>
        <name>FAD</name>
        <dbReference type="ChEBI" id="CHEBI:57692"/>
    </ligand>
</feature>
<feature type="compositionally biased region" description="Polar residues" evidence="5">
    <location>
        <begin position="1"/>
        <end position="12"/>
    </location>
</feature>
<dbReference type="Gene3D" id="3.90.660.10">
    <property type="match status" value="1"/>
</dbReference>
<dbReference type="Gene3D" id="3.50.50.60">
    <property type="entry name" value="FAD/NAD(P)-binding domain"/>
    <property type="match status" value="1"/>
</dbReference>
<dbReference type="PANTHER" id="PTHR43563">
    <property type="entry name" value="AMINE OXIDASE"/>
    <property type="match status" value="1"/>
</dbReference>
<dbReference type="Proteomes" id="UP000537326">
    <property type="component" value="Unassembled WGS sequence"/>
</dbReference>
<feature type="binding site" evidence="4">
    <location>
        <position position="410"/>
    </location>
    <ligand>
        <name>substrate</name>
    </ligand>
</feature>
<feature type="binding site" evidence="4">
    <location>
        <position position="79"/>
    </location>
    <ligand>
        <name>FAD</name>
        <dbReference type="ChEBI" id="CHEBI:57692"/>
    </ligand>
</feature>
<comment type="cofactor">
    <cofactor evidence="1">
        <name>FAD</name>
        <dbReference type="ChEBI" id="CHEBI:57692"/>
    </cofactor>
</comment>
<evidence type="ECO:0000256" key="2">
    <source>
        <dbReference type="ARBA" id="ARBA00005995"/>
    </source>
</evidence>
<dbReference type="PANTHER" id="PTHR43563:SF1">
    <property type="entry name" value="AMINE OXIDASE [FLAVIN-CONTAINING] B"/>
    <property type="match status" value="1"/>
</dbReference>
<keyword evidence="3 7" id="KW-0560">Oxidoreductase</keyword>
<dbReference type="PROSITE" id="PS51318">
    <property type="entry name" value="TAT"/>
    <property type="match status" value="1"/>
</dbReference>
<dbReference type="Pfam" id="PF01593">
    <property type="entry name" value="Amino_oxidase"/>
    <property type="match status" value="1"/>
</dbReference>
<dbReference type="GO" id="GO:0097621">
    <property type="term" value="F:monoamine oxidase activity"/>
    <property type="evidence" value="ECO:0007669"/>
    <property type="project" value="UniProtKB-EC"/>
</dbReference>
<sequence length="520" mass="55621">MTQAQHSPTPSHDSPLPPARGAALSRRHLLTSGALGTAAASGGLLLSTGAAEARSGGGGGRQGRLPRKVDVVVVGAGISGLVATRDLLRQGLDVLCVEARDRVGGRVLNHHLRSGGVIEAGGAFVGPTQDHILALAKELKVRTFLEYNEGNSVYISSLTGRQEYSGTVPPDPTILPDAAILLTRLDSMAAEIDVSAPWSHPSALEWDAMSLGEFIRRNALNSSGVGNLIKSWTQPGFGADPDELSLLFVLWYVACSGNETTVGTFSRNSDTANGAQESRLIGGSQLIPLRLARKLGDAVALDAAVQRVEQKDGRVVVRTSRGTVRAKRVVVACPPPMVLDIDWFPRLPVRRTQLLRHMDMGQLMKCDAVYETPFWREDGLNGFGINDAGAARAVFDNSPASGDPGVLLAFVGGSTWRKFGPLSRKERRAAVLEGFAAMFGEKALKPIEYTEQDWTKERWTGGGPTAFHAPGTLTDFGPAIRQVFGRVHWAGTETSTYWSGYMDGAVRAGRRAALEVGERL</sequence>
<proteinExistence type="inferred from homology"/>
<evidence type="ECO:0000256" key="3">
    <source>
        <dbReference type="ARBA" id="ARBA00023002"/>
    </source>
</evidence>
<dbReference type="InterPro" id="IPR001613">
    <property type="entry name" value="Flavin_amine_oxidase"/>
</dbReference>
<dbReference type="InterPro" id="IPR036188">
    <property type="entry name" value="FAD/NAD-bd_sf"/>
</dbReference>
<dbReference type="AlphaFoldDB" id="A0A7Z0C2Z7"/>
<dbReference type="InterPro" id="IPR006311">
    <property type="entry name" value="TAT_signal"/>
</dbReference>
<gene>
    <name evidence="7" type="ORF">BKA05_002895</name>
</gene>
<dbReference type="Gene3D" id="1.10.405.10">
    <property type="entry name" value="Guanine Nucleotide Dissociation Inhibitor, domain 1"/>
    <property type="match status" value="1"/>
</dbReference>
<evidence type="ECO:0000259" key="6">
    <source>
        <dbReference type="Pfam" id="PF01593"/>
    </source>
</evidence>
<evidence type="ECO:0000313" key="8">
    <source>
        <dbReference type="Proteomes" id="UP000537326"/>
    </source>
</evidence>
<reference evidence="7 8" key="1">
    <citation type="submission" date="2020-07" db="EMBL/GenBank/DDBJ databases">
        <title>Sequencing the genomes of 1000 actinobacteria strains.</title>
        <authorList>
            <person name="Klenk H.-P."/>
        </authorList>
    </citation>
    <scope>NUCLEOTIDE SEQUENCE [LARGE SCALE GENOMIC DNA]</scope>
    <source>
        <strain evidence="7 8">DSM 18248</strain>
    </source>
</reference>
<dbReference type="InterPro" id="IPR050703">
    <property type="entry name" value="Flavin_MAO"/>
</dbReference>
<evidence type="ECO:0000313" key="7">
    <source>
        <dbReference type="EMBL" id="NYI11380.1"/>
    </source>
</evidence>
<accession>A0A7Z0C2Z7</accession>
<feature type="domain" description="Amine oxidase" evidence="6">
    <location>
        <begin position="78"/>
        <end position="515"/>
    </location>
</feature>
<dbReference type="RefSeq" id="WP_179532074.1">
    <property type="nucleotide sequence ID" value="NZ_BAAAPP010000008.1"/>
</dbReference>
<keyword evidence="8" id="KW-1185">Reference proteome</keyword>
<dbReference type="SUPFAM" id="SSF51905">
    <property type="entry name" value="FAD/NAD(P)-binding domain"/>
    <property type="match status" value="1"/>
</dbReference>
<comment type="caution">
    <text evidence="7">The sequence shown here is derived from an EMBL/GenBank/DDBJ whole genome shotgun (WGS) entry which is preliminary data.</text>
</comment>
<organism evidence="7 8">
    <name type="scientific">Nocardioides marinus</name>
    <dbReference type="NCBI Taxonomy" id="374514"/>
    <lineage>
        <taxon>Bacteria</taxon>
        <taxon>Bacillati</taxon>
        <taxon>Actinomycetota</taxon>
        <taxon>Actinomycetes</taxon>
        <taxon>Propionibacteriales</taxon>
        <taxon>Nocardioidaceae</taxon>
        <taxon>Nocardioides</taxon>
    </lineage>
</organism>
<evidence type="ECO:0000256" key="5">
    <source>
        <dbReference type="SAM" id="MobiDB-lite"/>
    </source>
</evidence>
<dbReference type="EC" id="1.4.3.4" evidence="7"/>
<name>A0A7Z0C2Z7_9ACTN</name>
<feature type="binding site" evidence="4">
    <location>
        <position position="493"/>
    </location>
    <ligand>
        <name>FAD</name>
        <dbReference type="ChEBI" id="CHEBI:57692"/>
    </ligand>
</feature>
<protein>
    <submittedName>
        <fullName evidence="7">Monoamine oxidase</fullName>
        <ecNumber evidence="7">1.4.3.4</ecNumber>
    </submittedName>
</protein>
<comment type="similarity">
    <text evidence="2">Belongs to the flavin monoamine oxidase family.</text>
</comment>
<dbReference type="PRINTS" id="PR00757">
    <property type="entry name" value="AMINEOXDASEF"/>
</dbReference>
<evidence type="ECO:0000256" key="1">
    <source>
        <dbReference type="ARBA" id="ARBA00001974"/>
    </source>
</evidence>
<dbReference type="InterPro" id="IPR002937">
    <property type="entry name" value="Amino_oxidase"/>
</dbReference>
<evidence type="ECO:0000256" key="4">
    <source>
        <dbReference type="PIRSR" id="PIRSR601613-1"/>
    </source>
</evidence>
<feature type="binding site" evidence="4">
    <location>
        <position position="305"/>
    </location>
    <ligand>
        <name>FAD</name>
        <dbReference type="ChEBI" id="CHEBI:57692"/>
    </ligand>
</feature>
<dbReference type="SUPFAM" id="SSF54373">
    <property type="entry name" value="FAD-linked reductases, C-terminal domain"/>
    <property type="match status" value="1"/>
</dbReference>
<dbReference type="EMBL" id="JACBZI010000001">
    <property type="protein sequence ID" value="NYI11380.1"/>
    <property type="molecule type" value="Genomic_DNA"/>
</dbReference>